<evidence type="ECO:0000256" key="2">
    <source>
        <dbReference type="SAM" id="Phobius"/>
    </source>
</evidence>
<keyword evidence="2" id="KW-0812">Transmembrane</keyword>
<evidence type="ECO:0000313" key="4">
    <source>
        <dbReference type="Proteomes" id="UP001221142"/>
    </source>
</evidence>
<proteinExistence type="predicted"/>
<feature type="transmembrane region" description="Helical" evidence="2">
    <location>
        <begin position="83"/>
        <end position="101"/>
    </location>
</feature>
<keyword evidence="4" id="KW-1185">Reference proteome</keyword>
<reference evidence="3" key="1">
    <citation type="submission" date="2023-03" db="EMBL/GenBank/DDBJ databases">
        <title>Massive genome expansion in bonnet fungi (Mycena s.s.) driven by repeated elements and novel gene families across ecological guilds.</title>
        <authorList>
            <consortium name="Lawrence Berkeley National Laboratory"/>
            <person name="Harder C.B."/>
            <person name="Miyauchi S."/>
            <person name="Viragh M."/>
            <person name="Kuo A."/>
            <person name="Thoen E."/>
            <person name="Andreopoulos B."/>
            <person name="Lu D."/>
            <person name="Skrede I."/>
            <person name="Drula E."/>
            <person name="Henrissat B."/>
            <person name="Morin E."/>
            <person name="Kohler A."/>
            <person name="Barry K."/>
            <person name="LaButti K."/>
            <person name="Morin E."/>
            <person name="Salamov A."/>
            <person name="Lipzen A."/>
            <person name="Mereny Z."/>
            <person name="Hegedus B."/>
            <person name="Baldrian P."/>
            <person name="Stursova M."/>
            <person name="Weitz H."/>
            <person name="Taylor A."/>
            <person name="Grigoriev I.V."/>
            <person name="Nagy L.G."/>
            <person name="Martin F."/>
            <person name="Kauserud H."/>
        </authorList>
    </citation>
    <scope>NUCLEOTIDE SEQUENCE</scope>
    <source>
        <strain evidence="3">9284</strain>
    </source>
</reference>
<keyword evidence="2" id="KW-0472">Membrane</keyword>
<accession>A0AAD7BDV9</accession>
<feature type="region of interest" description="Disordered" evidence="1">
    <location>
        <begin position="387"/>
        <end position="426"/>
    </location>
</feature>
<gene>
    <name evidence="3" type="ORF">FB45DRAFT_871900</name>
</gene>
<evidence type="ECO:0000256" key="1">
    <source>
        <dbReference type="SAM" id="MobiDB-lite"/>
    </source>
</evidence>
<name>A0AAD7BDV9_9AGAR</name>
<organism evidence="3 4">
    <name type="scientific">Roridomyces roridus</name>
    <dbReference type="NCBI Taxonomy" id="1738132"/>
    <lineage>
        <taxon>Eukaryota</taxon>
        <taxon>Fungi</taxon>
        <taxon>Dikarya</taxon>
        <taxon>Basidiomycota</taxon>
        <taxon>Agaricomycotina</taxon>
        <taxon>Agaricomycetes</taxon>
        <taxon>Agaricomycetidae</taxon>
        <taxon>Agaricales</taxon>
        <taxon>Marasmiineae</taxon>
        <taxon>Mycenaceae</taxon>
        <taxon>Roridomyces</taxon>
    </lineage>
</organism>
<dbReference type="EMBL" id="JARKIF010000019">
    <property type="protein sequence ID" value="KAJ7618464.1"/>
    <property type="molecule type" value="Genomic_DNA"/>
</dbReference>
<dbReference type="AlphaFoldDB" id="A0AAD7BDV9"/>
<sequence>MWLLLSMTARRCVGSTYFTFSSTSSHARSRPIPVLFTNYFARRGSVTRHRGYRTCHGVVWPSFFRLRPEPSPVNTSGRWDWDWTYALYFVGVFLLLGYILYRYWSRSRRQADPVAPEAEPQLLVVRAEPVPPRNFHELLPAQRRVGPWLVLAPSDQTAATSSSSSSDSATSSSSSTDSVSSMASSNVSGIFPAPDSPSHLEPERSRGIAAYRDLVHNWRALSVFMRRETARRLLQLSGGSVETTLLDRRGRFRVPLVTVRNQCNEERQRRAIQGYTYLLVEWPAFTAGEQEGMIRQLLGGARSDHSWSDGHASTSRHMLPTPEEQRLLDEAEEGRRQWEATEARRLERIGNMVQLYGQDGVGTTDEYSVIGHAVDNTPVVVQCSPLRPIGQRAEGSGSGRRAERRDGEEADENAAPVVGKGKERAM</sequence>
<evidence type="ECO:0000313" key="3">
    <source>
        <dbReference type="EMBL" id="KAJ7618464.1"/>
    </source>
</evidence>
<keyword evidence="2" id="KW-1133">Transmembrane helix</keyword>
<dbReference type="Proteomes" id="UP001221142">
    <property type="component" value="Unassembled WGS sequence"/>
</dbReference>
<protein>
    <submittedName>
        <fullName evidence="3">Uncharacterized protein</fullName>
    </submittedName>
</protein>
<comment type="caution">
    <text evidence="3">The sequence shown here is derived from an EMBL/GenBank/DDBJ whole genome shotgun (WGS) entry which is preliminary data.</text>
</comment>
<feature type="region of interest" description="Disordered" evidence="1">
    <location>
        <begin position="158"/>
        <end position="180"/>
    </location>
</feature>